<gene>
    <name evidence="2" type="ORF">C8034_v006332</name>
</gene>
<name>A0A4R8TTH8_9PEZI</name>
<evidence type="ECO:0000313" key="2">
    <source>
        <dbReference type="EMBL" id="TEA22123.1"/>
    </source>
</evidence>
<protein>
    <submittedName>
        <fullName evidence="2">Uncharacterized protein</fullName>
    </submittedName>
</protein>
<dbReference type="EMBL" id="QAPF01000010">
    <property type="protein sequence ID" value="TEA22123.1"/>
    <property type="molecule type" value="Genomic_DNA"/>
</dbReference>
<dbReference type="AlphaFoldDB" id="A0A4R8TTH8"/>
<reference evidence="2 3" key="1">
    <citation type="submission" date="2018-11" db="EMBL/GenBank/DDBJ databases">
        <title>Genome sequence and assembly of Colletotrichum sidae.</title>
        <authorList>
            <person name="Gan P."/>
            <person name="Shirasu K."/>
        </authorList>
    </citation>
    <scope>NUCLEOTIDE SEQUENCE [LARGE SCALE GENOMIC DNA]</scope>
    <source>
        <strain evidence="2 3">CBS 518.97</strain>
    </source>
</reference>
<sequence length="107" mass="11429">MLLTHEALANNRLALLVLIETKLWVYAGQSLSSRGRNHPPQPTPPSVLCQSRDETAAGGKEVPSLRRDIRGHRCHDSGCSGPGEDEGLLLLLLSGAGPADGTPIEQR</sequence>
<evidence type="ECO:0000256" key="1">
    <source>
        <dbReference type="SAM" id="MobiDB-lite"/>
    </source>
</evidence>
<proteinExistence type="predicted"/>
<accession>A0A4R8TTH8</accession>
<keyword evidence="3" id="KW-1185">Reference proteome</keyword>
<comment type="caution">
    <text evidence="2">The sequence shown here is derived from an EMBL/GenBank/DDBJ whole genome shotgun (WGS) entry which is preliminary data.</text>
</comment>
<evidence type="ECO:0000313" key="3">
    <source>
        <dbReference type="Proteomes" id="UP000295604"/>
    </source>
</evidence>
<organism evidence="2 3">
    <name type="scientific">Colletotrichum sidae</name>
    <dbReference type="NCBI Taxonomy" id="1347389"/>
    <lineage>
        <taxon>Eukaryota</taxon>
        <taxon>Fungi</taxon>
        <taxon>Dikarya</taxon>
        <taxon>Ascomycota</taxon>
        <taxon>Pezizomycotina</taxon>
        <taxon>Sordariomycetes</taxon>
        <taxon>Hypocreomycetidae</taxon>
        <taxon>Glomerellales</taxon>
        <taxon>Glomerellaceae</taxon>
        <taxon>Colletotrichum</taxon>
        <taxon>Colletotrichum orbiculare species complex</taxon>
    </lineage>
</organism>
<dbReference type="Proteomes" id="UP000295604">
    <property type="component" value="Unassembled WGS sequence"/>
</dbReference>
<feature type="region of interest" description="Disordered" evidence="1">
    <location>
        <begin position="31"/>
        <end position="70"/>
    </location>
</feature>